<dbReference type="PANTHER" id="PTHR36203:SF1">
    <property type="entry name" value="ASCORBATE-SPECIFIC PTS SYSTEM EIIA COMPONENT"/>
    <property type="match status" value="1"/>
</dbReference>
<evidence type="ECO:0000256" key="9">
    <source>
        <dbReference type="ARBA" id="ARBA00041175"/>
    </source>
</evidence>
<keyword evidence="6" id="KW-0598">Phosphotransferase system</keyword>
<protein>
    <recommendedName>
        <fullName evidence="9">Ascorbate-specific PTS system EIIA component</fullName>
    </recommendedName>
    <alternativeName>
        <fullName evidence="10">Ascorbate-specific phosphotransferase enzyme IIA component</fullName>
    </alternativeName>
</protein>
<dbReference type="AlphaFoldDB" id="A0A9W5UZL6"/>
<evidence type="ECO:0000256" key="3">
    <source>
        <dbReference type="ARBA" id="ARBA00022490"/>
    </source>
</evidence>
<dbReference type="GO" id="GO:0009401">
    <property type="term" value="P:phosphoenolpyruvate-dependent sugar phosphotransferase system"/>
    <property type="evidence" value="ECO:0007669"/>
    <property type="project" value="UniProtKB-KW"/>
</dbReference>
<dbReference type="PROSITE" id="PS51094">
    <property type="entry name" value="PTS_EIIA_TYPE_2"/>
    <property type="match status" value="1"/>
</dbReference>
<comment type="subcellular location">
    <subcellularLocation>
        <location evidence="1">Cytoplasm</location>
    </subcellularLocation>
</comment>
<dbReference type="EMBL" id="AHFB01000138">
    <property type="protein sequence ID" value="EOO25533.1"/>
    <property type="molecule type" value="Genomic_DNA"/>
</dbReference>
<proteinExistence type="predicted"/>
<name>A0A9W5UZL6_BACCE</name>
<comment type="function">
    <text evidence="8">The phosphoenolpyruvate-dependent sugar phosphotransferase system (sugar PTS), a major carbohydrate active transport system, catalyzes the phosphorylation of incoming sugar substrates concomitantly with their translocation across the cell membrane. The enzyme II UlaABC PTS system is involved in ascorbate transport.</text>
</comment>
<evidence type="ECO:0000256" key="8">
    <source>
        <dbReference type="ARBA" id="ARBA00037387"/>
    </source>
</evidence>
<evidence type="ECO:0000256" key="5">
    <source>
        <dbReference type="ARBA" id="ARBA00022679"/>
    </source>
</evidence>
<evidence type="ECO:0000256" key="6">
    <source>
        <dbReference type="ARBA" id="ARBA00022683"/>
    </source>
</evidence>
<evidence type="ECO:0000256" key="10">
    <source>
        <dbReference type="ARBA" id="ARBA00042072"/>
    </source>
</evidence>
<reference evidence="12 13" key="1">
    <citation type="submission" date="2012-12" db="EMBL/GenBank/DDBJ databases">
        <title>The Genome Sequence of Bacillus cereus VD133.</title>
        <authorList>
            <consortium name="The Broad Institute Genome Sequencing Platform"/>
            <consortium name="The Broad Institute Genome Sequencing Center for Infectious Disease"/>
            <person name="Feldgarden M."/>
            <person name="Van der Auwera G.A."/>
            <person name="Mahillon J."/>
            <person name="Duprez V."/>
            <person name="Timmery S."/>
            <person name="Mattelet C."/>
            <person name="Dierick K."/>
            <person name="Sun M."/>
            <person name="Yu Z."/>
            <person name="Zhu L."/>
            <person name="Hu X."/>
            <person name="Shank E.B."/>
            <person name="Swiecicka I."/>
            <person name="Hansen B.M."/>
            <person name="Andrup L."/>
            <person name="Walker B."/>
            <person name="Young S.K."/>
            <person name="Zeng Q."/>
            <person name="Gargeya S."/>
            <person name="Fitzgerald M."/>
            <person name="Haas B."/>
            <person name="Abouelleil A."/>
            <person name="Alvarado L."/>
            <person name="Arachchi H.M."/>
            <person name="Berlin A.M."/>
            <person name="Chapman S.B."/>
            <person name="Dewar J."/>
            <person name="Goldberg J."/>
            <person name="Griggs A."/>
            <person name="Gujja S."/>
            <person name="Hansen M."/>
            <person name="Howarth C."/>
            <person name="Imamovic A."/>
            <person name="Larimer J."/>
            <person name="McCowan C."/>
            <person name="Murphy C."/>
            <person name="Neiman D."/>
            <person name="Pearson M."/>
            <person name="Priest M."/>
            <person name="Roberts A."/>
            <person name="Saif S."/>
            <person name="Shea T."/>
            <person name="Sisk P."/>
            <person name="Sykes S."/>
            <person name="Wortman J."/>
            <person name="Nusbaum C."/>
            <person name="Birren B."/>
        </authorList>
    </citation>
    <scope>NUCLEOTIDE SEQUENCE [LARGE SCALE GENOMIC DNA]</scope>
    <source>
        <strain evidence="12 13">VD133</strain>
    </source>
</reference>
<keyword evidence="2" id="KW-0813">Transport</keyword>
<dbReference type="PROSITE" id="PS00372">
    <property type="entry name" value="PTS_EIIA_TYPE_2_HIS"/>
    <property type="match status" value="1"/>
</dbReference>
<dbReference type="Proteomes" id="UP000014018">
    <property type="component" value="Unassembled WGS sequence"/>
</dbReference>
<dbReference type="GO" id="GO:0016301">
    <property type="term" value="F:kinase activity"/>
    <property type="evidence" value="ECO:0007669"/>
    <property type="project" value="UniProtKB-KW"/>
</dbReference>
<evidence type="ECO:0000313" key="12">
    <source>
        <dbReference type="EMBL" id="EOO25533.1"/>
    </source>
</evidence>
<keyword evidence="3" id="KW-0963">Cytoplasm</keyword>
<dbReference type="Gene3D" id="3.40.930.10">
    <property type="entry name" value="Mannitol-specific EII, Chain A"/>
    <property type="match status" value="1"/>
</dbReference>
<evidence type="ECO:0000256" key="7">
    <source>
        <dbReference type="ARBA" id="ARBA00022777"/>
    </source>
</evidence>
<evidence type="ECO:0000259" key="11">
    <source>
        <dbReference type="PROSITE" id="PS51094"/>
    </source>
</evidence>
<dbReference type="CDD" id="cd00211">
    <property type="entry name" value="PTS_IIA_fru"/>
    <property type="match status" value="1"/>
</dbReference>
<organism evidence="12 13">
    <name type="scientific">Bacillus cereus VD133</name>
    <dbReference type="NCBI Taxonomy" id="1053233"/>
    <lineage>
        <taxon>Bacteria</taxon>
        <taxon>Bacillati</taxon>
        <taxon>Bacillota</taxon>
        <taxon>Bacilli</taxon>
        <taxon>Bacillales</taxon>
        <taxon>Bacillaceae</taxon>
        <taxon>Bacillus</taxon>
        <taxon>Bacillus cereus group</taxon>
    </lineage>
</organism>
<evidence type="ECO:0000256" key="4">
    <source>
        <dbReference type="ARBA" id="ARBA00022553"/>
    </source>
</evidence>
<accession>A0A9W5UZL6</accession>
<dbReference type="InterPro" id="IPR016152">
    <property type="entry name" value="PTrfase/Anion_transptr"/>
</dbReference>
<dbReference type="PANTHER" id="PTHR36203">
    <property type="entry name" value="ASCORBATE-SPECIFIC PTS SYSTEM EIIA COMPONENT"/>
    <property type="match status" value="1"/>
</dbReference>
<gene>
    <name evidence="12" type="ORF">IIU_06126</name>
</gene>
<dbReference type="InterPro" id="IPR051351">
    <property type="entry name" value="Ascorbate-PTS_EIIA_comp"/>
</dbReference>
<dbReference type="InterPro" id="IPR002178">
    <property type="entry name" value="PTS_EIIA_type-2_dom"/>
</dbReference>
<keyword evidence="7" id="KW-0418">Kinase</keyword>
<evidence type="ECO:0000256" key="2">
    <source>
        <dbReference type="ARBA" id="ARBA00022448"/>
    </source>
</evidence>
<evidence type="ECO:0000313" key="13">
    <source>
        <dbReference type="Proteomes" id="UP000014018"/>
    </source>
</evidence>
<keyword evidence="4" id="KW-0597">Phosphoprotein</keyword>
<dbReference type="GO" id="GO:0005737">
    <property type="term" value="C:cytoplasm"/>
    <property type="evidence" value="ECO:0007669"/>
    <property type="project" value="UniProtKB-SubCell"/>
</dbReference>
<keyword evidence="5" id="KW-0808">Transferase</keyword>
<evidence type="ECO:0000256" key="1">
    <source>
        <dbReference type="ARBA" id="ARBA00004496"/>
    </source>
</evidence>
<feature type="domain" description="PTS EIIA type-2" evidence="11">
    <location>
        <begin position="4"/>
        <end position="147"/>
    </location>
</feature>
<comment type="caution">
    <text evidence="12">The sequence shown here is derived from an EMBL/GenBank/DDBJ whole genome shotgun (WGS) entry which is preliminary data.</text>
</comment>
<dbReference type="Pfam" id="PF00359">
    <property type="entry name" value="PTS_EIIA_2"/>
    <property type="match status" value="1"/>
</dbReference>
<dbReference type="SUPFAM" id="SSF55804">
    <property type="entry name" value="Phoshotransferase/anion transport protein"/>
    <property type="match status" value="1"/>
</dbReference>
<sequence>MLSELLIKDHIQLQNRVDSWEDAIQVASEPLLKKEFISEVYIQEMIANVKELGPYIVIAPKIAIPHARPEAGVKKLGMSLLQLKENVLFSKKEEHAANLIIVLAAINNETHLKALAQLSDMLSQPENVETLIHSDSKEQILEMIVKYSN</sequence>